<organism evidence="3 4">
    <name type="scientific">Setomelanomma holmii</name>
    <dbReference type="NCBI Taxonomy" id="210430"/>
    <lineage>
        <taxon>Eukaryota</taxon>
        <taxon>Fungi</taxon>
        <taxon>Dikarya</taxon>
        <taxon>Ascomycota</taxon>
        <taxon>Pezizomycotina</taxon>
        <taxon>Dothideomycetes</taxon>
        <taxon>Pleosporomycetidae</taxon>
        <taxon>Pleosporales</taxon>
        <taxon>Pleosporineae</taxon>
        <taxon>Phaeosphaeriaceae</taxon>
        <taxon>Setomelanomma</taxon>
    </lineage>
</organism>
<keyword evidence="4" id="KW-1185">Reference proteome</keyword>
<reference evidence="3" key="1">
    <citation type="journal article" date="2020" name="Stud. Mycol.">
        <title>101 Dothideomycetes genomes: a test case for predicting lifestyles and emergence of pathogens.</title>
        <authorList>
            <person name="Haridas S."/>
            <person name="Albert R."/>
            <person name="Binder M."/>
            <person name="Bloem J."/>
            <person name="Labutti K."/>
            <person name="Salamov A."/>
            <person name="Andreopoulos B."/>
            <person name="Baker S."/>
            <person name="Barry K."/>
            <person name="Bills G."/>
            <person name="Bluhm B."/>
            <person name="Cannon C."/>
            <person name="Castanera R."/>
            <person name="Culley D."/>
            <person name="Daum C."/>
            <person name="Ezra D."/>
            <person name="Gonzalez J."/>
            <person name="Henrissat B."/>
            <person name="Kuo A."/>
            <person name="Liang C."/>
            <person name="Lipzen A."/>
            <person name="Lutzoni F."/>
            <person name="Magnuson J."/>
            <person name="Mondo S."/>
            <person name="Nolan M."/>
            <person name="Ohm R."/>
            <person name="Pangilinan J."/>
            <person name="Park H.-J."/>
            <person name="Ramirez L."/>
            <person name="Alfaro M."/>
            <person name="Sun H."/>
            <person name="Tritt A."/>
            <person name="Yoshinaga Y."/>
            <person name="Zwiers L.-H."/>
            <person name="Turgeon B."/>
            <person name="Goodwin S."/>
            <person name="Spatafora J."/>
            <person name="Crous P."/>
            <person name="Grigoriev I."/>
        </authorList>
    </citation>
    <scope>NUCLEOTIDE SEQUENCE</scope>
    <source>
        <strain evidence="3">CBS 110217</strain>
    </source>
</reference>
<evidence type="ECO:0000256" key="2">
    <source>
        <dbReference type="SAM" id="MobiDB-lite"/>
    </source>
</evidence>
<feature type="region of interest" description="Disordered" evidence="2">
    <location>
        <begin position="183"/>
        <end position="208"/>
    </location>
</feature>
<dbReference type="Proteomes" id="UP000799777">
    <property type="component" value="Unassembled WGS sequence"/>
</dbReference>
<feature type="compositionally biased region" description="Basic and acidic residues" evidence="2">
    <location>
        <begin position="185"/>
        <end position="208"/>
    </location>
</feature>
<evidence type="ECO:0000313" key="3">
    <source>
        <dbReference type="EMBL" id="KAF2022459.1"/>
    </source>
</evidence>
<gene>
    <name evidence="3" type="ORF">EK21DRAFT_119744</name>
</gene>
<name>A0A9P4GVX9_9PLEO</name>
<sequence>MSAYTQECKHCTQYRSDLEYLEYSEEERGKQQTVRSEIKKYNEAKENILSLEEEVKEKIKIQSSLQSELEVRNKKIQELGKELGNKTEEIQYIALELDGRNKAVDELETKLRAREKTIEQLRAALDARPTSSSVLIASNQSDLTIRQSDAVEKISYAPDSEFRDDNTSQSLAYEIAAYSNSFGKGEPKDGKRETGMGGEREVNETSVREKRRTILGPEDNGWARKKPRLGDTEWLQDITQRGRKKTRHTEQRPIRKPLRIYPHSRSFTEKDSAEARFSEFTYRSERQMEDPTLLNVHATIDRHADVTHPNTVDESRQSNSVPQELLHDEAPRHARFTDLTRLDQLFISLGRCRVKVNVVGFVTHTAEDATSTFSIWDGTRMPTEIHGCPIRFEKGVCVLLRDYTIFWGPKDLAYLENVNGEGTASILEPAQGHSGNEHTALIDKETLAYMARLQESLPWRKIFAP</sequence>
<protein>
    <submittedName>
        <fullName evidence="3">Uncharacterized protein</fullName>
    </submittedName>
</protein>
<evidence type="ECO:0000313" key="4">
    <source>
        <dbReference type="Proteomes" id="UP000799777"/>
    </source>
</evidence>
<dbReference type="AlphaFoldDB" id="A0A9P4GVX9"/>
<dbReference type="EMBL" id="ML978637">
    <property type="protein sequence ID" value="KAF2022459.1"/>
    <property type="molecule type" value="Genomic_DNA"/>
</dbReference>
<comment type="caution">
    <text evidence="3">The sequence shown here is derived from an EMBL/GenBank/DDBJ whole genome shotgun (WGS) entry which is preliminary data.</text>
</comment>
<feature type="coiled-coil region" evidence="1">
    <location>
        <begin position="34"/>
        <end position="61"/>
    </location>
</feature>
<accession>A0A9P4GVX9</accession>
<proteinExistence type="predicted"/>
<keyword evidence="1" id="KW-0175">Coiled coil</keyword>
<evidence type="ECO:0000256" key="1">
    <source>
        <dbReference type="SAM" id="Coils"/>
    </source>
</evidence>